<dbReference type="Gene3D" id="3.40.50.1390">
    <property type="entry name" value="Resolvase, N-terminal catalytic domain"/>
    <property type="match status" value="1"/>
</dbReference>
<feature type="domain" description="Recombinase" evidence="2">
    <location>
        <begin position="156"/>
        <end position="269"/>
    </location>
</feature>
<dbReference type="Pfam" id="PF13408">
    <property type="entry name" value="Zn_ribbon_recom"/>
    <property type="match status" value="1"/>
</dbReference>
<dbReference type="Proteomes" id="UP001419910">
    <property type="component" value="Unassembled WGS sequence"/>
</dbReference>
<dbReference type="InterPro" id="IPR025827">
    <property type="entry name" value="Zn_ribbon_recom_dom"/>
</dbReference>
<dbReference type="InterPro" id="IPR006119">
    <property type="entry name" value="Resolv_N"/>
</dbReference>
<dbReference type="PROSITE" id="PS51737">
    <property type="entry name" value="RECOMBINASE_DNA_BIND"/>
    <property type="match status" value="1"/>
</dbReference>
<dbReference type="InterPro" id="IPR050639">
    <property type="entry name" value="SSR_resolvase"/>
</dbReference>
<evidence type="ECO:0000313" key="4">
    <source>
        <dbReference type="Proteomes" id="UP001419910"/>
    </source>
</evidence>
<dbReference type="PANTHER" id="PTHR30461">
    <property type="entry name" value="DNA-INVERTASE FROM LAMBDOID PROPHAGE"/>
    <property type="match status" value="1"/>
</dbReference>
<accession>A0ABU9Y251</accession>
<dbReference type="Pfam" id="PF07508">
    <property type="entry name" value="Recombinase"/>
    <property type="match status" value="1"/>
</dbReference>
<organism evidence="3 4">
    <name type="scientific">Sphingomonas oligophenolica</name>
    <dbReference type="NCBI Taxonomy" id="301154"/>
    <lineage>
        <taxon>Bacteria</taxon>
        <taxon>Pseudomonadati</taxon>
        <taxon>Pseudomonadota</taxon>
        <taxon>Alphaproteobacteria</taxon>
        <taxon>Sphingomonadales</taxon>
        <taxon>Sphingomonadaceae</taxon>
        <taxon>Sphingomonas</taxon>
    </lineage>
</organism>
<dbReference type="CDD" id="cd00338">
    <property type="entry name" value="Ser_Recombinase"/>
    <property type="match status" value="1"/>
</dbReference>
<dbReference type="Pfam" id="PF00239">
    <property type="entry name" value="Resolvase"/>
    <property type="match status" value="1"/>
</dbReference>
<evidence type="ECO:0000259" key="2">
    <source>
        <dbReference type="PROSITE" id="PS51737"/>
    </source>
</evidence>
<dbReference type="InterPro" id="IPR036162">
    <property type="entry name" value="Resolvase-like_N_sf"/>
</dbReference>
<dbReference type="SMART" id="SM00857">
    <property type="entry name" value="Resolvase"/>
    <property type="match status" value="1"/>
</dbReference>
<name>A0ABU9Y251_9SPHN</name>
<keyword evidence="4" id="KW-1185">Reference proteome</keyword>
<proteinExistence type="predicted"/>
<reference evidence="3 4" key="1">
    <citation type="submission" date="2024-05" db="EMBL/GenBank/DDBJ databases">
        <authorList>
            <person name="Liu Q."/>
            <person name="Xin Y.-H."/>
        </authorList>
    </citation>
    <scope>NUCLEOTIDE SEQUENCE [LARGE SCALE GENOMIC DNA]</scope>
    <source>
        <strain evidence="3 4">CGMCC 1.10181</strain>
    </source>
</reference>
<dbReference type="Gene3D" id="3.90.1750.20">
    <property type="entry name" value="Putative Large Serine Recombinase, Chain B, Domain 2"/>
    <property type="match status" value="1"/>
</dbReference>
<dbReference type="InterPro" id="IPR038109">
    <property type="entry name" value="DNA_bind_recomb_sf"/>
</dbReference>
<dbReference type="RefSeq" id="WP_343891347.1">
    <property type="nucleotide sequence ID" value="NZ_BAAAEH010000040.1"/>
</dbReference>
<sequence>MKYFLYCRKSTEDEDRQVMSIDSQRTTMERFAGDRTDIEIVEILEESRSAKSPGRPVFAAMLDRIERGEAAGIIAWAPDRLARNSIDGGQIIYLLDQGILHDLKFSTYTFENNSQGKFMLQIMFGQSKYYSDALSENVKRGNQTKLEMGWRPNQVPIGYKNCPDTKTVIPHPDHFPLVRRIFDLLLAGTHSPYDLYLMARDDWGFLTPRKKKSGGRPLALSTLYRMLGNRFYCGEIPWGDRIYDGRHPPVVTKAEFDRVQLLLNRDRQPRSSRHIFPYTGLIRCGSCGSSITAEHKVNRYGHRYIYYHCTNKKGAPSRCPERSIEQKALEGQLVDFLASLAIDPDIEAWVRTELEQDAGHEEEVAAALQRSRDAAAIEIATQLRELTALRLRRLMTDEEFVNERQRLEGERSTLAKSVGAFAARIRIELFEEVILFSKMAVEWFLRADDKAKSLLLKMTGSNLFLTEKIVRFQAMKPFRSSLIFGPIPNLLGVVEDVRTFDGQNRAEAVEFLKDITDFSRNPKVDVLVAELMALRKQFEAIRLEEAA</sequence>
<evidence type="ECO:0000259" key="1">
    <source>
        <dbReference type="PROSITE" id="PS51736"/>
    </source>
</evidence>
<dbReference type="PROSITE" id="PS51736">
    <property type="entry name" value="RECOMBINASES_3"/>
    <property type="match status" value="1"/>
</dbReference>
<protein>
    <submittedName>
        <fullName evidence="3">Recombinase family protein</fullName>
    </submittedName>
</protein>
<gene>
    <name evidence="3" type="ORF">ABC974_09520</name>
</gene>
<comment type="caution">
    <text evidence="3">The sequence shown here is derived from an EMBL/GenBank/DDBJ whole genome shotgun (WGS) entry which is preliminary data.</text>
</comment>
<dbReference type="SUPFAM" id="SSF53041">
    <property type="entry name" value="Resolvase-like"/>
    <property type="match status" value="1"/>
</dbReference>
<dbReference type="InterPro" id="IPR011109">
    <property type="entry name" value="DNA_bind_recombinase_dom"/>
</dbReference>
<feature type="domain" description="Resolvase/invertase-type recombinase catalytic" evidence="1">
    <location>
        <begin position="2"/>
        <end position="149"/>
    </location>
</feature>
<evidence type="ECO:0000313" key="3">
    <source>
        <dbReference type="EMBL" id="MEN2789864.1"/>
    </source>
</evidence>
<dbReference type="EMBL" id="JBDIME010000006">
    <property type="protein sequence ID" value="MEN2789864.1"/>
    <property type="molecule type" value="Genomic_DNA"/>
</dbReference>
<dbReference type="PANTHER" id="PTHR30461:SF23">
    <property type="entry name" value="DNA RECOMBINASE-RELATED"/>
    <property type="match status" value="1"/>
</dbReference>